<accession>A0A8S5TWY2</accession>
<protein>
    <submittedName>
        <fullName evidence="1">Uncharacterized protein</fullName>
    </submittedName>
</protein>
<organism evidence="1">
    <name type="scientific">Siphoviridae sp. ctTgb17</name>
    <dbReference type="NCBI Taxonomy" id="2825521"/>
    <lineage>
        <taxon>Viruses</taxon>
        <taxon>Duplodnaviria</taxon>
        <taxon>Heunggongvirae</taxon>
        <taxon>Uroviricota</taxon>
        <taxon>Caudoviricetes</taxon>
    </lineage>
</organism>
<sequence>MAVHHQKGGGKMSRYEQLSMFTMNVEQVTATCCMDGCPARASPVEPWMAALIPAGEYVVQIAGHPLVLRPMPGRQADIQRGHEYYHYMIGGRLYAGTFVGRDSG</sequence>
<dbReference type="EMBL" id="BK015951">
    <property type="protein sequence ID" value="DAF86699.1"/>
    <property type="molecule type" value="Genomic_DNA"/>
</dbReference>
<name>A0A8S5TWY2_9CAUD</name>
<evidence type="ECO:0000313" key="1">
    <source>
        <dbReference type="EMBL" id="DAF86699.1"/>
    </source>
</evidence>
<reference evidence="1" key="1">
    <citation type="journal article" date="2021" name="Proc. Natl. Acad. Sci. U.S.A.">
        <title>A Catalog of Tens of Thousands of Viruses from Human Metagenomes Reveals Hidden Associations with Chronic Diseases.</title>
        <authorList>
            <person name="Tisza M.J."/>
            <person name="Buck C.B."/>
        </authorList>
    </citation>
    <scope>NUCLEOTIDE SEQUENCE</scope>
    <source>
        <strain evidence="1">CtTgb17</strain>
    </source>
</reference>
<proteinExistence type="predicted"/>